<name>A0A3M6R4H1_9BURK</name>
<dbReference type="GO" id="GO:0001046">
    <property type="term" value="F:core promoter sequence-specific DNA binding"/>
    <property type="evidence" value="ECO:0007669"/>
    <property type="project" value="TreeGrafter"/>
</dbReference>
<dbReference type="PANTHER" id="PTHR40455:SF1">
    <property type="entry name" value="ANTITOXIN HIGA"/>
    <property type="match status" value="1"/>
</dbReference>
<feature type="domain" description="IrrE N-terminal-like" evidence="1">
    <location>
        <begin position="279"/>
        <end position="349"/>
    </location>
</feature>
<gene>
    <name evidence="2" type="ORF">EBQ34_12680</name>
</gene>
<dbReference type="GO" id="GO:0006355">
    <property type="term" value="P:regulation of DNA-templated transcription"/>
    <property type="evidence" value="ECO:0007669"/>
    <property type="project" value="InterPro"/>
</dbReference>
<evidence type="ECO:0000313" key="2">
    <source>
        <dbReference type="EMBL" id="RMX10087.1"/>
    </source>
</evidence>
<dbReference type="InterPro" id="IPR010359">
    <property type="entry name" value="IrrE_HExxH"/>
</dbReference>
<dbReference type="InterPro" id="IPR039060">
    <property type="entry name" value="Antitox_HigA"/>
</dbReference>
<evidence type="ECO:0000313" key="3">
    <source>
        <dbReference type="Proteomes" id="UP000275180"/>
    </source>
</evidence>
<accession>A0A3M6R4H1</accession>
<protein>
    <submittedName>
        <fullName evidence="2">ImmA/IrrE family metallo-endopeptidase</fullName>
    </submittedName>
</protein>
<dbReference type="RefSeq" id="WP_122245769.1">
    <property type="nucleotide sequence ID" value="NZ_RDQJ01000026.1"/>
</dbReference>
<dbReference type="PANTHER" id="PTHR40455">
    <property type="entry name" value="ANTITOXIN HIGA"/>
    <property type="match status" value="1"/>
</dbReference>
<dbReference type="OrthoDB" id="9796786at2"/>
<dbReference type="EMBL" id="RDQJ01000026">
    <property type="protein sequence ID" value="RMX10087.1"/>
    <property type="molecule type" value="Genomic_DNA"/>
</dbReference>
<dbReference type="Pfam" id="PF06114">
    <property type="entry name" value="Peptidase_M78"/>
    <property type="match status" value="1"/>
</dbReference>
<sequence>MNVKIIKSAEDYEAAMERLSELMSLDPKANSKEENELELLALVIQDFERQTVPPVKADPIESILFRMDQMRLSRKDLIPYIGSISKVSEVLSRKRPLSLPMIRRLNQGLGIPADILIEDIEMDSSVVDQKPEMDFTRFPLKEMLERGCFGDFKGNAQRLKEYAEDLVRKFMQDLLPKQVSPAFLRAPMHQRGDRQADEMALLAWRMCVLRQARAINAVREYKHGTITPAWMRELAKLSSFDEGPKLAREYLARYGITLVIEKHFKRTFLDGAAMLDNDRPIVALTLRHDRLDNFWFALLHELAHVAKHLTAEAPVFIDDLDRSNPQNVEAEADAMAREALIPEKSWRTAKVRTTFLPEDAIAFADEIGVHPAIVAGRLRHEEKNFRLLSHLIGKTGQVSQLLDQ</sequence>
<dbReference type="Proteomes" id="UP000275180">
    <property type="component" value="Unassembled WGS sequence"/>
</dbReference>
<comment type="caution">
    <text evidence="2">The sequence shown here is derived from an EMBL/GenBank/DDBJ whole genome shotgun (WGS) entry which is preliminary data.</text>
</comment>
<organism evidence="2 3">
    <name type="scientific">Vandammella animalimorsus</name>
    <dbReference type="NCBI Taxonomy" id="2029117"/>
    <lineage>
        <taxon>Bacteria</taxon>
        <taxon>Pseudomonadati</taxon>
        <taxon>Pseudomonadota</taxon>
        <taxon>Betaproteobacteria</taxon>
        <taxon>Burkholderiales</taxon>
        <taxon>Comamonadaceae</taxon>
        <taxon>Vandammella</taxon>
    </lineage>
</organism>
<evidence type="ECO:0000259" key="1">
    <source>
        <dbReference type="Pfam" id="PF06114"/>
    </source>
</evidence>
<reference evidence="2 3" key="1">
    <citation type="submission" date="2018-10" db="EMBL/GenBank/DDBJ databases">
        <title>Comamonadaceae CDC group NO-1 genome sequencing and assembly.</title>
        <authorList>
            <person name="Bernier A.-M."/>
            <person name="Bernard K."/>
        </authorList>
    </citation>
    <scope>NUCLEOTIDE SEQUENCE [LARGE SCALE GENOMIC DNA]</scope>
    <source>
        <strain evidence="2 3">NML180582</strain>
    </source>
</reference>
<dbReference type="AlphaFoldDB" id="A0A3M6R4H1"/>
<proteinExistence type="predicted"/>